<dbReference type="GO" id="GO:0005524">
    <property type="term" value="F:ATP binding"/>
    <property type="evidence" value="ECO:0007669"/>
    <property type="project" value="UniProtKB-KW"/>
</dbReference>
<evidence type="ECO:0000256" key="9">
    <source>
        <dbReference type="ARBA" id="ARBA00022777"/>
    </source>
</evidence>
<dbReference type="SUPFAM" id="SSF55874">
    <property type="entry name" value="ATPase domain of HSP90 chaperone/DNA topoisomerase II/histidine kinase"/>
    <property type="match status" value="1"/>
</dbReference>
<dbReference type="GO" id="GO:0005886">
    <property type="term" value="C:plasma membrane"/>
    <property type="evidence" value="ECO:0007669"/>
    <property type="project" value="UniProtKB-SubCell"/>
</dbReference>
<evidence type="ECO:0000256" key="12">
    <source>
        <dbReference type="ARBA" id="ARBA00023012"/>
    </source>
</evidence>
<keyword evidence="13 14" id="KW-0472">Membrane</keyword>
<dbReference type="Gene3D" id="3.30.565.10">
    <property type="entry name" value="Histidine kinase-like ATPase, C-terminal domain"/>
    <property type="match status" value="1"/>
</dbReference>
<protein>
    <recommendedName>
        <fullName evidence="3">histidine kinase</fullName>
        <ecNumber evidence="3">2.7.13.3</ecNumber>
    </recommendedName>
</protein>
<dbReference type="SMART" id="SM00387">
    <property type="entry name" value="HATPase_c"/>
    <property type="match status" value="1"/>
</dbReference>
<dbReference type="InterPro" id="IPR050398">
    <property type="entry name" value="HssS/ArlS-like"/>
</dbReference>
<keyword evidence="9 16" id="KW-0418">Kinase</keyword>
<dbReference type="EC" id="2.7.13.3" evidence="3"/>
<keyword evidence="6" id="KW-0808">Transferase</keyword>
<dbReference type="SMART" id="SM00388">
    <property type="entry name" value="HisKA"/>
    <property type="match status" value="1"/>
</dbReference>
<dbReference type="InterPro" id="IPR036890">
    <property type="entry name" value="HATPase_C_sf"/>
</dbReference>
<feature type="transmembrane region" description="Helical" evidence="14">
    <location>
        <begin position="170"/>
        <end position="190"/>
    </location>
</feature>
<keyword evidence="11 14" id="KW-1133">Transmembrane helix</keyword>
<dbReference type="Pfam" id="PF00512">
    <property type="entry name" value="HisKA"/>
    <property type="match status" value="1"/>
</dbReference>
<keyword evidence="12" id="KW-0902">Two-component regulatory system</keyword>
<dbReference type="InterPro" id="IPR036097">
    <property type="entry name" value="HisK_dim/P_sf"/>
</dbReference>
<evidence type="ECO:0000256" key="13">
    <source>
        <dbReference type="ARBA" id="ARBA00023136"/>
    </source>
</evidence>
<keyword evidence="7 14" id="KW-0812">Transmembrane</keyword>
<evidence type="ECO:0000256" key="1">
    <source>
        <dbReference type="ARBA" id="ARBA00000085"/>
    </source>
</evidence>
<dbReference type="PROSITE" id="PS50109">
    <property type="entry name" value="HIS_KIN"/>
    <property type="match status" value="1"/>
</dbReference>
<dbReference type="Proteomes" id="UP000243255">
    <property type="component" value="Unassembled WGS sequence"/>
</dbReference>
<dbReference type="InterPro" id="IPR005467">
    <property type="entry name" value="His_kinase_dom"/>
</dbReference>
<evidence type="ECO:0000313" key="17">
    <source>
        <dbReference type="Proteomes" id="UP000243255"/>
    </source>
</evidence>
<keyword evidence="4" id="KW-1003">Cell membrane</keyword>
<evidence type="ECO:0000256" key="6">
    <source>
        <dbReference type="ARBA" id="ARBA00022679"/>
    </source>
</evidence>
<evidence type="ECO:0000256" key="11">
    <source>
        <dbReference type="ARBA" id="ARBA00022989"/>
    </source>
</evidence>
<evidence type="ECO:0000256" key="5">
    <source>
        <dbReference type="ARBA" id="ARBA00022553"/>
    </source>
</evidence>
<evidence type="ECO:0000256" key="8">
    <source>
        <dbReference type="ARBA" id="ARBA00022741"/>
    </source>
</evidence>
<evidence type="ECO:0000256" key="10">
    <source>
        <dbReference type="ARBA" id="ARBA00022840"/>
    </source>
</evidence>
<name>A0A1M5LV78_9FIRM</name>
<dbReference type="InterPro" id="IPR003594">
    <property type="entry name" value="HATPase_dom"/>
</dbReference>
<comment type="subcellular location">
    <subcellularLocation>
        <location evidence="2">Cell membrane</location>
        <topology evidence="2">Multi-pass membrane protein</topology>
    </subcellularLocation>
</comment>
<evidence type="ECO:0000256" key="7">
    <source>
        <dbReference type="ARBA" id="ARBA00022692"/>
    </source>
</evidence>
<dbReference type="STRING" id="1121321.SAMN04488530_105101"/>
<feature type="transmembrane region" description="Helical" evidence="14">
    <location>
        <begin position="6"/>
        <end position="31"/>
    </location>
</feature>
<keyword evidence="8" id="KW-0547">Nucleotide-binding</keyword>
<dbReference type="CDD" id="cd00082">
    <property type="entry name" value="HisKA"/>
    <property type="match status" value="1"/>
</dbReference>
<evidence type="ECO:0000256" key="3">
    <source>
        <dbReference type="ARBA" id="ARBA00012438"/>
    </source>
</evidence>
<dbReference type="RefSeq" id="WP_073124464.1">
    <property type="nucleotide sequence ID" value="NZ_BAABCH010000026.1"/>
</dbReference>
<gene>
    <name evidence="16" type="ORF">SAMN04488530_105101</name>
</gene>
<keyword evidence="5" id="KW-0597">Phosphoprotein</keyword>
<dbReference type="GO" id="GO:0000155">
    <property type="term" value="F:phosphorelay sensor kinase activity"/>
    <property type="evidence" value="ECO:0007669"/>
    <property type="project" value="InterPro"/>
</dbReference>
<dbReference type="OrthoDB" id="368131at2"/>
<dbReference type="InterPro" id="IPR004358">
    <property type="entry name" value="Sig_transdc_His_kin-like_C"/>
</dbReference>
<dbReference type="AlphaFoldDB" id="A0A1M5LV78"/>
<evidence type="ECO:0000256" key="2">
    <source>
        <dbReference type="ARBA" id="ARBA00004651"/>
    </source>
</evidence>
<dbReference type="InterPro" id="IPR003661">
    <property type="entry name" value="HisK_dim/P_dom"/>
</dbReference>
<organism evidence="16 17">
    <name type="scientific">Asaccharospora irregularis DSM 2635</name>
    <dbReference type="NCBI Taxonomy" id="1121321"/>
    <lineage>
        <taxon>Bacteria</taxon>
        <taxon>Bacillati</taxon>
        <taxon>Bacillota</taxon>
        <taxon>Clostridia</taxon>
        <taxon>Peptostreptococcales</taxon>
        <taxon>Peptostreptococcaceae</taxon>
        <taxon>Asaccharospora</taxon>
    </lineage>
</organism>
<evidence type="ECO:0000256" key="4">
    <source>
        <dbReference type="ARBA" id="ARBA00022475"/>
    </source>
</evidence>
<comment type="catalytic activity">
    <reaction evidence="1">
        <text>ATP + protein L-histidine = ADP + protein N-phospho-L-histidine.</text>
        <dbReference type="EC" id="2.7.13.3"/>
    </reaction>
</comment>
<dbReference type="EMBL" id="FQWX01000005">
    <property type="protein sequence ID" value="SHG69032.1"/>
    <property type="molecule type" value="Genomic_DNA"/>
</dbReference>
<keyword evidence="17" id="KW-1185">Reference proteome</keyword>
<dbReference type="PRINTS" id="PR00344">
    <property type="entry name" value="BCTRLSENSOR"/>
</dbReference>
<dbReference type="PANTHER" id="PTHR45528:SF1">
    <property type="entry name" value="SENSOR HISTIDINE KINASE CPXA"/>
    <property type="match status" value="1"/>
</dbReference>
<dbReference type="Gene3D" id="1.10.287.130">
    <property type="match status" value="1"/>
</dbReference>
<accession>A0A1M5LV78</accession>
<dbReference type="PANTHER" id="PTHR45528">
    <property type="entry name" value="SENSOR HISTIDINE KINASE CPXA"/>
    <property type="match status" value="1"/>
</dbReference>
<dbReference type="Pfam" id="PF02518">
    <property type="entry name" value="HATPase_c"/>
    <property type="match status" value="1"/>
</dbReference>
<evidence type="ECO:0000259" key="15">
    <source>
        <dbReference type="PROSITE" id="PS50109"/>
    </source>
</evidence>
<feature type="domain" description="Histidine kinase" evidence="15">
    <location>
        <begin position="257"/>
        <end position="469"/>
    </location>
</feature>
<reference evidence="17" key="1">
    <citation type="submission" date="2016-11" db="EMBL/GenBank/DDBJ databases">
        <authorList>
            <person name="Varghese N."/>
            <person name="Submissions S."/>
        </authorList>
    </citation>
    <scope>NUCLEOTIDE SEQUENCE [LARGE SCALE GENOMIC DNA]</scope>
    <source>
        <strain evidence="17">DSM 2635</strain>
    </source>
</reference>
<dbReference type="CDD" id="cd00075">
    <property type="entry name" value="HATPase"/>
    <property type="match status" value="1"/>
</dbReference>
<sequence length="469" mass="53878">MKVKLTLRYILSVAIIAIIVVILNISMILLITSYKNITEANDYGGNIKIDNFVRNFNEHIEMDINNNFYISDSGKKLIDKRKLWIQIIDEENKEVYSYNKPKVIKEKHTPIEIINGYKYGGGLGDDSHILAGYKDVDDTTYTYLIGFPMKDLQKYTFIEETDTMLKLMRYSIISMLVVDFLIAIVFGYIFSKDLTKPVKNIIGAIDDLHNGDYDIYYKEKGLYSNVFKKLNNLSHKLKDNELERKKIDKMRDDWIANISHDIKTPLSSIKGYAEFLEEDYDFSNEEVKTYAEIISNKSNYIKELVDDLNLNMKLKNNKSILNKEKVNIVTLVKNSVIDILNDSKYSEADIRFECSEDKIFTDIDKVLMKRVFNNIIYNALIHNDENVKIAVSVYKSDKIHILISDNGKGISKENLENIFNRYYRGTNTGEAHKGSGLGMSIAKEIVSAHSGEIILNSELGKGTDMEVVL</sequence>
<evidence type="ECO:0000313" key="16">
    <source>
        <dbReference type="EMBL" id="SHG69032.1"/>
    </source>
</evidence>
<evidence type="ECO:0000256" key="14">
    <source>
        <dbReference type="SAM" id="Phobius"/>
    </source>
</evidence>
<keyword evidence="10" id="KW-0067">ATP-binding</keyword>
<dbReference type="SUPFAM" id="SSF47384">
    <property type="entry name" value="Homodimeric domain of signal transducing histidine kinase"/>
    <property type="match status" value="1"/>
</dbReference>
<proteinExistence type="predicted"/>